<dbReference type="GO" id="GO:0022625">
    <property type="term" value="C:cytosolic large ribosomal subunit"/>
    <property type="evidence" value="ECO:0007669"/>
    <property type="project" value="TreeGrafter"/>
</dbReference>
<keyword evidence="6 10" id="KW-0689">Ribosomal protein</keyword>
<comment type="function">
    <text evidence="10 13">This protein binds specifically to 23S rRNA; its binding is stimulated by other ribosomal proteins, e.g., L4, L17, and L20. It is important during the early stages of 50S assembly. It makes multiple contacts with different domains of the 23S rRNA in the assembled 50S subunit and ribosome.</text>
</comment>
<feature type="region of interest" description="Disordered" evidence="14">
    <location>
        <begin position="112"/>
        <end position="211"/>
    </location>
</feature>
<dbReference type="PANTHER" id="PTHR13501">
    <property type="entry name" value="CHLOROPLAST 50S RIBOSOMAL PROTEIN L22-RELATED"/>
    <property type="match status" value="1"/>
</dbReference>
<keyword evidence="5 10" id="KW-0694">RNA-binding</keyword>
<feature type="compositionally biased region" description="Low complexity" evidence="14">
    <location>
        <begin position="187"/>
        <end position="211"/>
    </location>
</feature>
<dbReference type="InterPro" id="IPR018260">
    <property type="entry name" value="Ribosomal_uL22_CS"/>
</dbReference>
<proteinExistence type="inferred from homology"/>
<dbReference type="PROSITE" id="PS00464">
    <property type="entry name" value="RIBOSOMAL_L22"/>
    <property type="match status" value="1"/>
</dbReference>
<feature type="compositionally biased region" description="Basic and acidic residues" evidence="14">
    <location>
        <begin position="170"/>
        <end position="180"/>
    </location>
</feature>
<evidence type="ECO:0000256" key="10">
    <source>
        <dbReference type="HAMAP-Rule" id="MF_01331"/>
    </source>
</evidence>
<evidence type="ECO:0000256" key="3">
    <source>
        <dbReference type="ARBA" id="ARBA00011838"/>
    </source>
</evidence>
<dbReference type="RefSeq" id="WP_161552121.1">
    <property type="nucleotide sequence ID" value="NZ_AP022314.1"/>
</dbReference>
<evidence type="ECO:0000256" key="4">
    <source>
        <dbReference type="ARBA" id="ARBA00022730"/>
    </source>
</evidence>
<evidence type="ECO:0000256" key="5">
    <source>
        <dbReference type="ARBA" id="ARBA00022884"/>
    </source>
</evidence>
<accession>A0AAD1M367</accession>
<evidence type="ECO:0000256" key="9">
    <source>
        <dbReference type="ARBA" id="ARBA00035207"/>
    </source>
</evidence>
<name>A0AAD1M367_MYCXE</name>
<evidence type="ECO:0000256" key="6">
    <source>
        <dbReference type="ARBA" id="ARBA00022980"/>
    </source>
</evidence>
<evidence type="ECO:0000256" key="11">
    <source>
        <dbReference type="RuleBase" id="RU004005"/>
    </source>
</evidence>
<dbReference type="Proteomes" id="UP000464624">
    <property type="component" value="Chromosome"/>
</dbReference>
<evidence type="ECO:0000256" key="8">
    <source>
        <dbReference type="ARBA" id="ARBA00025084"/>
    </source>
</evidence>
<dbReference type="Gene3D" id="3.90.470.10">
    <property type="entry name" value="Ribosomal protein L22/L17"/>
    <property type="match status" value="1"/>
</dbReference>
<evidence type="ECO:0000256" key="7">
    <source>
        <dbReference type="ARBA" id="ARBA00023274"/>
    </source>
</evidence>
<dbReference type="CDD" id="cd00336">
    <property type="entry name" value="Ribosomal_L22"/>
    <property type="match status" value="1"/>
</dbReference>
<dbReference type="EMBL" id="AP022314">
    <property type="protein sequence ID" value="BBU24190.1"/>
    <property type="molecule type" value="Genomic_DNA"/>
</dbReference>
<dbReference type="NCBIfam" id="TIGR01044">
    <property type="entry name" value="rplV_bact"/>
    <property type="match status" value="1"/>
</dbReference>
<comment type="similarity">
    <text evidence="2 10 11">Belongs to the universal ribosomal protein uL22 family.</text>
</comment>
<dbReference type="PANTHER" id="PTHR13501:SF8">
    <property type="entry name" value="LARGE RIBOSOMAL SUBUNIT PROTEIN UL22M"/>
    <property type="match status" value="1"/>
</dbReference>
<evidence type="ECO:0000256" key="2">
    <source>
        <dbReference type="ARBA" id="ARBA00009451"/>
    </source>
</evidence>
<feature type="compositionally biased region" description="Low complexity" evidence="14">
    <location>
        <begin position="135"/>
        <end position="154"/>
    </location>
</feature>
<dbReference type="InterPro" id="IPR036394">
    <property type="entry name" value="Ribosomal_uL22_sf"/>
</dbReference>
<evidence type="ECO:0000313" key="16">
    <source>
        <dbReference type="Proteomes" id="UP000464624"/>
    </source>
</evidence>
<protein>
    <recommendedName>
        <fullName evidence="9 10">Large ribosomal subunit protein uL22</fullName>
    </recommendedName>
</protein>
<dbReference type="InterPro" id="IPR001063">
    <property type="entry name" value="Ribosomal_uL22"/>
</dbReference>
<dbReference type="InterPro" id="IPR005727">
    <property type="entry name" value="Ribosomal_uL22_bac/chlpt-type"/>
</dbReference>
<dbReference type="GO" id="GO:0006412">
    <property type="term" value="P:translation"/>
    <property type="evidence" value="ECO:0007669"/>
    <property type="project" value="UniProtKB-UniRule"/>
</dbReference>
<dbReference type="GO" id="GO:0019843">
    <property type="term" value="F:rRNA binding"/>
    <property type="evidence" value="ECO:0007669"/>
    <property type="project" value="UniProtKB-UniRule"/>
</dbReference>
<keyword evidence="7 10" id="KW-0687">Ribonucleoprotein</keyword>
<dbReference type="KEGG" id="mxe:MYXE_39800"/>
<comment type="function">
    <text evidence="1 10">The globular domain of the protein is located near the polypeptide exit tunnel on the outside of the subunit, while an extended beta-hairpin is found that lines the wall of the exit tunnel in the center of the 70S ribosome.</text>
</comment>
<gene>
    <name evidence="10" type="primary">rplV</name>
    <name evidence="15" type="ORF">MYXE_39800</name>
</gene>
<dbReference type="GO" id="GO:0003735">
    <property type="term" value="F:structural constituent of ribosome"/>
    <property type="evidence" value="ECO:0007669"/>
    <property type="project" value="InterPro"/>
</dbReference>
<reference evidence="15 16" key="1">
    <citation type="submission" date="2019-12" db="EMBL/GenBank/DDBJ databases">
        <title>Complete genome sequence of Mycolicibacterium xenopi str. JCM15661T.</title>
        <authorList>
            <person name="Yoshida M."/>
            <person name="Fukano H."/>
            <person name="Asakura T."/>
            <person name="Hoshino Y."/>
        </authorList>
    </citation>
    <scope>NUCLEOTIDE SEQUENCE [LARGE SCALE GENOMIC DNA]</scope>
    <source>
        <strain evidence="15 16">JCM 15661T</strain>
    </source>
</reference>
<organism evidence="15 16">
    <name type="scientific">Mycobacterium xenopi</name>
    <dbReference type="NCBI Taxonomy" id="1789"/>
    <lineage>
        <taxon>Bacteria</taxon>
        <taxon>Bacillati</taxon>
        <taxon>Actinomycetota</taxon>
        <taxon>Actinomycetes</taxon>
        <taxon>Mycobacteriales</taxon>
        <taxon>Mycobacteriaceae</taxon>
        <taxon>Mycobacterium</taxon>
    </lineage>
</organism>
<sequence length="211" mass="22121">MTTATEFPSAVAKARFVRVSPRKARRVIDLVRGKPVAEALDILRWAPQAASQPVAKVIASAAANAQNNNGLDPATLVVATVHADDGPTAKRIRPRAQGRAFRIRRRTSHITVVVESRPAQDRRAPQSSRSRRAQASKAAATKQAPAKKAPATKAPAEEASAKKTPAKKAPAKEASAEKTPAKKAPAKKTTPAATAPAKKTTPQSTAKGGSQ</sequence>
<evidence type="ECO:0000256" key="13">
    <source>
        <dbReference type="RuleBase" id="RU004008"/>
    </source>
</evidence>
<dbReference type="HAMAP" id="MF_01331_B">
    <property type="entry name" value="Ribosomal_uL22_B"/>
    <property type="match status" value="1"/>
</dbReference>
<dbReference type="SUPFAM" id="SSF54843">
    <property type="entry name" value="Ribosomal protein L22"/>
    <property type="match status" value="1"/>
</dbReference>
<evidence type="ECO:0000256" key="14">
    <source>
        <dbReference type="SAM" id="MobiDB-lite"/>
    </source>
</evidence>
<dbReference type="InterPro" id="IPR047867">
    <property type="entry name" value="Ribosomal_uL22_bac/org-type"/>
</dbReference>
<evidence type="ECO:0000256" key="12">
    <source>
        <dbReference type="RuleBase" id="RU004006"/>
    </source>
</evidence>
<evidence type="ECO:0000313" key="15">
    <source>
        <dbReference type="EMBL" id="BBU24190.1"/>
    </source>
</evidence>
<dbReference type="FunFam" id="3.90.470.10:FF:000002">
    <property type="entry name" value="50S ribosomal protein L22"/>
    <property type="match status" value="1"/>
</dbReference>
<dbReference type="Pfam" id="PF00237">
    <property type="entry name" value="Ribosomal_L22"/>
    <property type="match status" value="1"/>
</dbReference>
<keyword evidence="4 10" id="KW-0699">rRNA-binding</keyword>
<comment type="subunit">
    <text evidence="3 10 12">Part of the 50S ribosomal subunit.</text>
</comment>
<dbReference type="AlphaFoldDB" id="A0AAD1M367"/>
<evidence type="ECO:0000256" key="1">
    <source>
        <dbReference type="ARBA" id="ARBA00003478"/>
    </source>
</evidence>
<comment type="function">
    <text evidence="8">This protein binds specifically to 23S rRNA; its binding is stimulated by other ribosomal proteins, e.g. L4, L17, and L20. It is important during the early stages of 50S assembly. It makes multiple contacts with different domains of the 23S rRNA in the assembled 50S subunit and ribosome.</text>
</comment>